<dbReference type="AlphaFoldDB" id="A0A9F5JCD1"/>
<feature type="signal peptide" evidence="1">
    <location>
        <begin position="1"/>
        <end position="31"/>
    </location>
</feature>
<keyword evidence="1" id="KW-0732">Signal</keyword>
<feature type="non-terminal residue" evidence="3">
    <location>
        <position position="108"/>
    </location>
</feature>
<evidence type="ECO:0000313" key="3">
    <source>
        <dbReference type="RefSeq" id="XP_025030151.1"/>
    </source>
</evidence>
<sequence length="108" mass="12015">MAISAQTCGASCLVRAACGQILLCLVLSAAAANGYSFPQQYTMQNWAQRLEREIDGVMKIFGDVKQLRQIYDEKKNLFEVRDNIPEKIVEKVAGDIESLLAKKVHALK</sequence>
<keyword evidence="2" id="KW-1185">Reference proteome</keyword>
<dbReference type="Proteomes" id="UP000695026">
    <property type="component" value="Unplaced"/>
</dbReference>
<dbReference type="OMA" id="FWAGRIE"/>
<proteinExistence type="predicted"/>
<accession>A0A9F5JCD1</accession>
<gene>
    <name evidence="3" type="primary">LOC112542194</name>
</gene>
<feature type="chain" id="PRO_5039887357" evidence="1">
    <location>
        <begin position="32"/>
        <end position="108"/>
    </location>
</feature>
<evidence type="ECO:0000313" key="2">
    <source>
        <dbReference type="Proteomes" id="UP000695026"/>
    </source>
</evidence>
<reference evidence="3" key="1">
    <citation type="submission" date="2025-08" db="UniProtKB">
        <authorList>
            <consortium name="RefSeq"/>
        </authorList>
    </citation>
    <scope>IDENTIFICATION</scope>
    <source>
        <tissue evidence="3">Liver</tissue>
    </source>
</reference>
<name>A0A9F5JCD1_PYTBI</name>
<dbReference type="OrthoDB" id="9023287at2759"/>
<dbReference type="GeneID" id="112542194"/>
<evidence type="ECO:0000256" key="1">
    <source>
        <dbReference type="SAM" id="SignalP"/>
    </source>
</evidence>
<organism evidence="2 3">
    <name type="scientific">Python bivittatus</name>
    <name type="common">Burmese python</name>
    <name type="synonym">Python molurus bivittatus</name>
    <dbReference type="NCBI Taxonomy" id="176946"/>
    <lineage>
        <taxon>Eukaryota</taxon>
        <taxon>Metazoa</taxon>
        <taxon>Chordata</taxon>
        <taxon>Craniata</taxon>
        <taxon>Vertebrata</taxon>
        <taxon>Euteleostomi</taxon>
        <taxon>Lepidosauria</taxon>
        <taxon>Squamata</taxon>
        <taxon>Bifurcata</taxon>
        <taxon>Unidentata</taxon>
        <taxon>Episquamata</taxon>
        <taxon>Toxicofera</taxon>
        <taxon>Serpentes</taxon>
        <taxon>Henophidia</taxon>
        <taxon>Pythonidae</taxon>
        <taxon>Python</taxon>
    </lineage>
</organism>
<protein>
    <submittedName>
        <fullName evidence="3">Voltage-dependent calcium channel subunit alpha-2/delta-2-like</fullName>
    </submittedName>
</protein>
<dbReference type="RefSeq" id="XP_025030151.1">
    <property type="nucleotide sequence ID" value="XM_025174383.1"/>
</dbReference>
<dbReference type="KEGG" id="pbi:112542194"/>